<evidence type="ECO:0000256" key="5">
    <source>
        <dbReference type="ARBA" id="ARBA00022454"/>
    </source>
</evidence>
<dbReference type="InterPro" id="IPR044046">
    <property type="entry name" value="E3_ligase_UBR-like_C"/>
</dbReference>
<dbReference type="InterPro" id="IPR036390">
    <property type="entry name" value="WH_DNA-bd_sf"/>
</dbReference>
<dbReference type="SUPFAM" id="SSF54736">
    <property type="entry name" value="ClpS-like"/>
    <property type="match status" value="1"/>
</dbReference>
<gene>
    <name evidence="22" type="primary">UBR2</name>
    <name evidence="22" type="synonym">ubr2</name>
</gene>
<dbReference type="Pfam" id="PF18995">
    <property type="entry name" value="PRT6_C"/>
    <property type="match status" value="2"/>
</dbReference>
<dbReference type="SMART" id="SM00396">
    <property type="entry name" value="ZnF_UBR1"/>
    <property type="match status" value="1"/>
</dbReference>
<evidence type="ECO:0000256" key="3">
    <source>
        <dbReference type="ARBA" id="ARBA00004286"/>
    </source>
</evidence>
<keyword evidence="15" id="KW-0175">Coiled coil</keyword>
<comment type="subcellular location">
    <subcellularLocation>
        <location evidence="3">Chromosome</location>
    </subcellularLocation>
    <subcellularLocation>
        <location evidence="2">Nucleus</location>
    </subcellularLocation>
</comment>
<keyword evidence="6" id="KW-1017">Isopeptide bond</keyword>
<name>A0A8C7CUY5_ONCKI</name>
<keyword evidence="20" id="KW-0812">Transmembrane</keyword>
<feature type="domain" description="UBR-type" evidence="21">
    <location>
        <begin position="99"/>
        <end position="170"/>
    </location>
</feature>
<keyword evidence="13" id="KW-0832">Ubl conjugation</keyword>
<evidence type="ECO:0000256" key="20">
    <source>
        <dbReference type="SAM" id="Phobius"/>
    </source>
</evidence>
<dbReference type="GeneTree" id="ENSGT00950000183075"/>
<dbReference type="GO" id="GO:0005694">
    <property type="term" value="C:chromosome"/>
    <property type="evidence" value="ECO:0007669"/>
    <property type="project" value="UniProtKB-SubCell"/>
</dbReference>
<dbReference type="Proteomes" id="UP000694557">
    <property type="component" value="Unassembled WGS sequence"/>
</dbReference>
<dbReference type="EC" id="2.3.2.27" evidence="19"/>
<dbReference type="InterPro" id="IPR003769">
    <property type="entry name" value="ClpS_core"/>
</dbReference>
<feature type="zinc finger region" description="UBR-type" evidence="18">
    <location>
        <begin position="99"/>
        <end position="170"/>
    </location>
</feature>
<evidence type="ECO:0000256" key="18">
    <source>
        <dbReference type="PROSITE-ProRule" id="PRU00508"/>
    </source>
</evidence>
<sequence>MAAAESDREVPSALCTEFLNFSAKDTASKWLQVTDLYKEVYQHLARYVPKIYCLGPNLNPQSEDLLAQLLLQAPLEWYLCGEDPSTGLAKLEQNNQPSQLCGHVFRVGEPTYSCRECAADPTCVLCMQCFLGSVHKEHRYRMTTSGGGGFCDCGDTEAWKKGPYCQKHEPNISDSCQEVSNMIARCYNVFAIVLKYAVDMLTWDKEDELPPGLEPPDRGDTYYCMLFNDEVHTYEQVIYTLQKAVNCTQKEAVSFATTVDRDVSVLMTNGFILVMVGGAFIVTYCNIISIFDSRNTSRQSKPLRVQVMHSSVVAHQCFALKALHWLGHVIGYSGQPPSSFQAACEVCLTNYERLQSDYVKDDHDREFSVTDLSVQMFTVPSLARMLITEENLMTTIIRTFVDHLRHRDLQGRFQFERYTAQQAFKFLCVSEWVVNDVAVCVRRYVLISRPTEWSDQLREKFLEGLDTFLELFKCMQGMDPVVRQVGQHIEMEPEWEAAFTLQMKLTHIISMMQEWCATDERVLIEAYKKCLTALTHCHSGFTDGEQPITLSMCGHSVDTIRYCVSQEKVSIHLPVSRLLAGLHVLLSKMEVSELSPPMLIEHPLRCLVLCAQVHAGMWRRNGFSLVNQIYYYHNVKCRVEMFDKDLIMLQAGASMMDPNHFLMIVLSRFEENTNKVCSLTHNDNFLLQNNTLIEEMLHLIMMVVGERFEAGVGQVEGCDEIKREIIHQLCIRPMAHSELVKALPENENKETGMERVIDCVASFKKPGVTGRGLYELRPECAKQFNLYFHHYSRADQSKAEEAQRKLKRQNGEDMALPPPMLPPFSPLFASLVNILQCDVLLGMLGAVLQWAVEPSGGHWSESMLQRVRETRTALCVRSRVLEKTNIPRLCLPFLQMVCDKDKAERKRKAEMARLRREKIMAQMSEMQRHFINENKELFKQSLEELYASASTSTSLESRPREKRQVVTCILCQEEQEIRADSKAMVLAAFVQRSTVMSKNRKRPPHDPEHYDPLFMHPDLSFGTHTGSCGHIMHSHCWQRYFEAVQAKEQRRQQRLRVHTSYDVGNGEFLCPLCECLSNTVIPLLPGTKGSNSCEQPGLGQWLKISGQQIKAMHSAHRKLQPVGEFLPVSPYSSTIKEMLTTFGTATYKVGLKVHPNEQDPRVPIMCWGSCAYTIQSIAIKCDLGVSVVLSYGSVHSQDSSGLSVDAVQLHFFHLITVAHMVQMLLTSGPGKESEHPTPGQGVCVASGWHLWRCVKTGILPYLRGAALFFHHLNGVPTPPELHAICPGQWEVLCGYLSLPSNLLQLYHSQKELLDFPRESNSLIDLPDDYSALINQASSFTCPKSGGDKSRAPTLCLVCGSMLCSQSYCCQTELDGEDVGACTAHTFACGAGVGIFLRVRESQVLFLSGKTKGCFYAPPYLDDYGETDQGLRRGNPLHLCRQRYRKIQKLWRQHSVTEEIGHAQEANQTLVGIDWQHL</sequence>
<dbReference type="InterPro" id="IPR042065">
    <property type="entry name" value="E3_ELL-like"/>
</dbReference>
<comment type="similarity">
    <text evidence="17 19">Belongs to the E3 ubiquitin-protein ligase UBR1-like family.</text>
</comment>
<keyword evidence="23" id="KW-1185">Reference proteome</keyword>
<dbReference type="GO" id="GO:0005634">
    <property type="term" value="C:nucleus"/>
    <property type="evidence" value="ECO:0007669"/>
    <property type="project" value="UniProtKB-SubCell"/>
</dbReference>
<organism evidence="22 23">
    <name type="scientific">Oncorhynchus kisutch</name>
    <name type="common">Coho salmon</name>
    <name type="synonym">Salmo kisutch</name>
    <dbReference type="NCBI Taxonomy" id="8019"/>
    <lineage>
        <taxon>Eukaryota</taxon>
        <taxon>Metazoa</taxon>
        <taxon>Chordata</taxon>
        <taxon>Craniata</taxon>
        <taxon>Vertebrata</taxon>
        <taxon>Euteleostomi</taxon>
        <taxon>Actinopterygii</taxon>
        <taxon>Neopterygii</taxon>
        <taxon>Teleostei</taxon>
        <taxon>Protacanthopterygii</taxon>
        <taxon>Salmoniformes</taxon>
        <taxon>Salmonidae</taxon>
        <taxon>Salmoninae</taxon>
        <taxon>Oncorhynchus</taxon>
    </lineage>
</organism>
<reference evidence="22" key="2">
    <citation type="submission" date="2025-09" db="UniProtKB">
        <authorList>
            <consortium name="Ensembl"/>
        </authorList>
    </citation>
    <scope>IDENTIFICATION</scope>
</reference>
<keyword evidence="12 19" id="KW-0862">Zinc</keyword>
<evidence type="ECO:0000256" key="6">
    <source>
        <dbReference type="ARBA" id="ARBA00022499"/>
    </source>
</evidence>
<dbReference type="FunFam" id="1.10.10.2670:FF:000001">
    <property type="entry name" value="E3 ubiquitin-protein ligase UBR2 isoform X1"/>
    <property type="match status" value="1"/>
</dbReference>
<accession>A0A8C7CUY5</accession>
<evidence type="ECO:0000256" key="13">
    <source>
        <dbReference type="ARBA" id="ARBA00022843"/>
    </source>
</evidence>
<keyword evidence="10 19" id="KW-0863">Zinc-finger</keyword>
<proteinExistence type="inferred from homology"/>
<evidence type="ECO:0000256" key="1">
    <source>
        <dbReference type="ARBA" id="ARBA00000900"/>
    </source>
</evidence>
<dbReference type="GO" id="GO:0061630">
    <property type="term" value="F:ubiquitin protein ligase activity"/>
    <property type="evidence" value="ECO:0007669"/>
    <property type="project" value="UniProtKB-UniRule"/>
</dbReference>
<dbReference type="GO" id="GO:0016567">
    <property type="term" value="P:protein ubiquitination"/>
    <property type="evidence" value="ECO:0007669"/>
    <property type="project" value="UniProtKB-UniRule"/>
</dbReference>
<evidence type="ECO:0000256" key="7">
    <source>
        <dbReference type="ARBA" id="ARBA00022553"/>
    </source>
</evidence>
<dbReference type="InterPro" id="IPR055194">
    <property type="entry name" value="UBR1-like_WH"/>
</dbReference>
<dbReference type="SUPFAM" id="SSF46785">
    <property type="entry name" value="Winged helix' DNA-binding domain"/>
    <property type="match status" value="1"/>
</dbReference>
<keyword evidence="5" id="KW-0158">Chromosome</keyword>
<protein>
    <recommendedName>
        <fullName evidence="19">E3 ubiquitin-protein ligase</fullName>
        <ecNumber evidence="19">2.3.2.27</ecNumber>
    </recommendedName>
</protein>
<evidence type="ECO:0000256" key="14">
    <source>
        <dbReference type="ARBA" id="ARBA00022990"/>
    </source>
</evidence>
<dbReference type="CDD" id="cd19679">
    <property type="entry name" value="UBR-box_UBR2"/>
    <property type="match status" value="1"/>
</dbReference>
<dbReference type="Gene3D" id="3.30.1390.10">
    <property type="match status" value="1"/>
</dbReference>
<keyword evidence="20" id="KW-0472">Membrane</keyword>
<dbReference type="PANTHER" id="PTHR21497">
    <property type="entry name" value="UBIQUITIN LIGASE E3 ALPHA-RELATED"/>
    <property type="match status" value="1"/>
</dbReference>
<evidence type="ECO:0000259" key="21">
    <source>
        <dbReference type="PROSITE" id="PS51157"/>
    </source>
</evidence>
<dbReference type="Pfam" id="PF22960">
    <property type="entry name" value="WHD_UBR1"/>
    <property type="match status" value="1"/>
</dbReference>
<dbReference type="GO" id="GO:0005737">
    <property type="term" value="C:cytoplasm"/>
    <property type="evidence" value="ECO:0007669"/>
    <property type="project" value="TreeGrafter"/>
</dbReference>
<evidence type="ECO:0000256" key="15">
    <source>
        <dbReference type="ARBA" id="ARBA00023054"/>
    </source>
</evidence>
<evidence type="ECO:0000313" key="22">
    <source>
        <dbReference type="Ensembl" id="ENSOKIP00005005403.1"/>
    </source>
</evidence>
<keyword evidence="8 19" id="KW-0808">Transferase</keyword>
<dbReference type="InterPro" id="IPR003126">
    <property type="entry name" value="Znf_UBR"/>
</dbReference>
<comment type="pathway">
    <text evidence="4 19">Protein modification; protein ubiquitination.</text>
</comment>
<dbReference type="Pfam" id="PF02207">
    <property type="entry name" value="zf-UBR"/>
    <property type="match status" value="1"/>
</dbReference>
<evidence type="ECO:0000256" key="19">
    <source>
        <dbReference type="RuleBase" id="RU366018"/>
    </source>
</evidence>
<dbReference type="FunFam" id="3.30.1390.10:FF:000003">
    <property type="entry name" value="E3 ubiquitin-protein ligase UBR2 isoform X1"/>
    <property type="match status" value="1"/>
</dbReference>
<dbReference type="GO" id="GO:0008270">
    <property type="term" value="F:zinc ion binding"/>
    <property type="evidence" value="ECO:0007669"/>
    <property type="project" value="UniProtKB-UniRule"/>
</dbReference>
<keyword evidence="14" id="KW-0007">Acetylation</keyword>
<dbReference type="Gene3D" id="1.10.10.2670">
    <property type="entry name" value="E3 ubiquitin-protein ligase"/>
    <property type="match status" value="1"/>
</dbReference>
<comment type="function">
    <text evidence="19">Ubiquitin ligase protein which is a component of the N-end rule pathway. Recognizes and binds to proteins bearing specific N-terminal residues that are destabilizing according to the N-end rule, leading to their ubiquitination and subsequent degradation.</text>
</comment>
<dbReference type="PANTHER" id="PTHR21497:SF28">
    <property type="entry name" value="E3 UBIQUITIN-PROTEIN LIGASE UBR2"/>
    <property type="match status" value="1"/>
</dbReference>
<dbReference type="InterPro" id="IPR014719">
    <property type="entry name" value="Ribosomal_bL12_C/ClpS-like"/>
</dbReference>
<dbReference type="GO" id="GO:0071596">
    <property type="term" value="P:ubiquitin-dependent protein catabolic process via the N-end rule pathway"/>
    <property type="evidence" value="ECO:0007669"/>
    <property type="project" value="UniProtKB-UniRule"/>
</dbReference>
<dbReference type="FunFam" id="2.10.110.30:FF:000001">
    <property type="entry name" value="E3 ubiquitin-protein ligase UBR2 isoform 1"/>
    <property type="match status" value="1"/>
</dbReference>
<evidence type="ECO:0000256" key="4">
    <source>
        <dbReference type="ARBA" id="ARBA00004906"/>
    </source>
</evidence>
<evidence type="ECO:0000256" key="17">
    <source>
        <dbReference type="ARBA" id="ARBA00046341"/>
    </source>
</evidence>
<keyword evidence="7" id="KW-0597">Phosphoprotein</keyword>
<dbReference type="Pfam" id="PF02617">
    <property type="entry name" value="ClpS"/>
    <property type="match status" value="1"/>
</dbReference>
<evidence type="ECO:0000313" key="23">
    <source>
        <dbReference type="Proteomes" id="UP000694557"/>
    </source>
</evidence>
<evidence type="ECO:0000256" key="2">
    <source>
        <dbReference type="ARBA" id="ARBA00004123"/>
    </source>
</evidence>
<keyword evidence="11 19" id="KW-0833">Ubl conjugation pathway</keyword>
<dbReference type="GO" id="GO:0000151">
    <property type="term" value="C:ubiquitin ligase complex"/>
    <property type="evidence" value="ECO:0007669"/>
    <property type="project" value="TreeGrafter"/>
</dbReference>
<dbReference type="InterPro" id="IPR047508">
    <property type="entry name" value="UBR-box_UBR2"/>
</dbReference>
<reference evidence="22" key="1">
    <citation type="submission" date="2025-08" db="UniProtKB">
        <authorList>
            <consortium name="Ensembl"/>
        </authorList>
    </citation>
    <scope>IDENTIFICATION</scope>
</reference>
<evidence type="ECO:0000256" key="10">
    <source>
        <dbReference type="ARBA" id="ARBA00022771"/>
    </source>
</evidence>
<evidence type="ECO:0000256" key="11">
    <source>
        <dbReference type="ARBA" id="ARBA00022786"/>
    </source>
</evidence>
<evidence type="ECO:0000256" key="16">
    <source>
        <dbReference type="ARBA" id="ARBA00023242"/>
    </source>
</evidence>
<evidence type="ECO:0000256" key="8">
    <source>
        <dbReference type="ARBA" id="ARBA00022679"/>
    </source>
</evidence>
<keyword evidence="9 19" id="KW-0479">Metal-binding</keyword>
<dbReference type="Ensembl" id="ENSOKIT00005005768.1">
    <property type="protein sequence ID" value="ENSOKIP00005005403.1"/>
    <property type="gene ID" value="ENSOKIG00005000936.1"/>
</dbReference>
<dbReference type="InterPro" id="IPR039164">
    <property type="entry name" value="UBR1-like"/>
</dbReference>
<evidence type="ECO:0000256" key="12">
    <source>
        <dbReference type="ARBA" id="ARBA00022833"/>
    </source>
</evidence>
<dbReference type="Gene3D" id="2.10.110.30">
    <property type="match status" value="1"/>
</dbReference>
<dbReference type="PROSITE" id="PS51157">
    <property type="entry name" value="ZF_UBR"/>
    <property type="match status" value="1"/>
</dbReference>
<keyword evidence="20" id="KW-1133">Transmembrane helix</keyword>
<evidence type="ECO:0000256" key="9">
    <source>
        <dbReference type="ARBA" id="ARBA00022723"/>
    </source>
</evidence>
<dbReference type="UniPathway" id="UPA00143"/>
<feature type="transmembrane region" description="Helical" evidence="20">
    <location>
        <begin position="271"/>
        <end position="291"/>
    </location>
</feature>
<comment type="catalytic activity">
    <reaction evidence="1 19">
        <text>S-ubiquitinyl-[E2 ubiquitin-conjugating enzyme]-L-cysteine + [acceptor protein]-L-lysine = [E2 ubiquitin-conjugating enzyme]-L-cysteine + N(6)-ubiquitinyl-[acceptor protein]-L-lysine.</text>
        <dbReference type="EC" id="2.3.2.27"/>
    </reaction>
</comment>
<keyword evidence="16" id="KW-0539">Nucleus</keyword>